<proteinExistence type="predicted"/>
<dbReference type="PANTHER" id="PTHR11481:SF112">
    <property type="entry name" value="FC RECEPTOR-LIKE PROTEIN 4-RELATED"/>
    <property type="match status" value="1"/>
</dbReference>
<dbReference type="GO" id="GO:0006955">
    <property type="term" value="P:immune response"/>
    <property type="evidence" value="ECO:0007669"/>
    <property type="project" value="TreeGrafter"/>
</dbReference>
<protein>
    <recommendedName>
        <fullName evidence="3">Ig-like domain-containing protein</fullName>
    </recommendedName>
</protein>
<dbReference type="InterPro" id="IPR050488">
    <property type="entry name" value="Ig_Fc_receptor"/>
</dbReference>
<dbReference type="Pfam" id="PF13927">
    <property type="entry name" value="Ig_3"/>
    <property type="match status" value="2"/>
</dbReference>
<evidence type="ECO:0000256" key="1">
    <source>
        <dbReference type="ARBA" id="ARBA00022729"/>
    </source>
</evidence>
<accession>A0A674C8W6</accession>
<dbReference type="GO" id="GO:0007166">
    <property type="term" value="P:cell surface receptor signaling pathway"/>
    <property type="evidence" value="ECO:0007669"/>
    <property type="project" value="TreeGrafter"/>
</dbReference>
<dbReference type="PROSITE" id="PS50835">
    <property type="entry name" value="IG_LIKE"/>
    <property type="match status" value="2"/>
</dbReference>
<evidence type="ECO:0000256" key="2">
    <source>
        <dbReference type="ARBA" id="ARBA00023157"/>
    </source>
</evidence>
<feature type="domain" description="Ig-like" evidence="3">
    <location>
        <begin position="114"/>
        <end position="180"/>
    </location>
</feature>
<dbReference type="InterPro" id="IPR007110">
    <property type="entry name" value="Ig-like_dom"/>
</dbReference>
<dbReference type="InParanoid" id="A0A674C8W6"/>
<dbReference type="PANTHER" id="PTHR11481">
    <property type="entry name" value="IMMUNOGLOBULIN FC RECEPTOR"/>
    <property type="match status" value="1"/>
</dbReference>
<dbReference type="InterPro" id="IPR003598">
    <property type="entry name" value="Ig_sub2"/>
</dbReference>
<dbReference type="GO" id="GO:0004888">
    <property type="term" value="F:transmembrane signaling receptor activity"/>
    <property type="evidence" value="ECO:0007669"/>
    <property type="project" value="TreeGrafter"/>
</dbReference>
<dbReference type="Gene3D" id="2.60.40.10">
    <property type="entry name" value="Immunoglobulins"/>
    <property type="match status" value="2"/>
</dbReference>
<organism evidence="4 5">
    <name type="scientific">Salmo trutta</name>
    <name type="common">Brown trout</name>
    <dbReference type="NCBI Taxonomy" id="8032"/>
    <lineage>
        <taxon>Eukaryota</taxon>
        <taxon>Metazoa</taxon>
        <taxon>Chordata</taxon>
        <taxon>Craniata</taxon>
        <taxon>Vertebrata</taxon>
        <taxon>Euteleostomi</taxon>
        <taxon>Actinopterygii</taxon>
        <taxon>Neopterygii</taxon>
        <taxon>Teleostei</taxon>
        <taxon>Protacanthopterygii</taxon>
        <taxon>Salmoniformes</taxon>
        <taxon>Salmonidae</taxon>
        <taxon>Salmoninae</taxon>
        <taxon>Salmo</taxon>
    </lineage>
</organism>
<dbReference type="InterPro" id="IPR036179">
    <property type="entry name" value="Ig-like_dom_sf"/>
</dbReference>
<dbReference type="GeneTree" id="ENSGT00940000162700"/>
<dbReference type="InterPro" id="IPR003599">
    <property type="entry name" value="Ig_sub"/>
</dbReference>
<dbReference type="SMART" id="SM00409">
    <property type="entry name" value="IG"/>
    <property type="match status" value="2"/>
</dbReference>
<evidence type="ECO:0000313" key="4">
    <source>
        <dbReference type="Ensembl" id="ENSSTUP00000079924.1"/>
    </source>
</evidence>
<keyword evidence="5" id="KW-1185">Reference proteome</keyword>
<keyword evidence="1" id="KW-0732">Signal</keyword>
<reference evidence="4" key="1">
    <citation type="submission" date="2025-08" db="UniProtKB">
        <authorList>
            <consortium name="Ensembl"/>
        </authorList>
    </citation>
    <scope>IDENTIFICATION</scope>
</reference>
<evidence type="ECO:0000259" key="3">
    <source>
        <dbReference type="PROSITE" id="PS50835"/>
    </source>
</evidence>
<dbReference type="SUPFAM" id="SSF48726">
    <property type="entry name" value="Immunoglobulin"/>
    <property type="match status" value="2"/>
</dbReference>
<dbReference type="CDD" id="cd00096">
    <property type="entry name" value="Ig"/>
    <property type="match status" value="1"/>
</dbReference>
<keyword evidence="2" id="KW-1015">Disulfide bond</keyword>
<dbReference type="SMART" id="SM00408">
    <property type="entry name" value="IGc2"/>
    <property type="match status" value="2"/>
</dbReference>
<evidence type="ECO:0000313" key="5">
    <source>
        <dbReference type="Proteomes" id="UP000472277"/>
    </source>
</evidence>
<dbReference type="InterPro" id="IPR013783">
    <property type="entry name" value="Ig-like_fold"/>
</dbReference>
<sequence length="194" mass="21577">MLVLCCVGQAKAFLTIHPKSSQIFSGESVTFRCNIQRGKVTDWKYTWRKDDVDSISRKHEYEISEVNISNSGDYRCLGEHIDNGTYSQWSDAVRLTVTGKSSNLSFTSVSPYTGETVTLTCSVGSDSGWSYTWYKDNTKNVVTLSDRHTTTGATFTISRAAESDQGLYWCQGEIQSRSISSIISDPVTFTVNGE</sequence>
<name>A0A674C8W6_SALTR</name>
<feature type="domain" description="Ig-like" evidence="3">
    <location>
        <begin position="12"/>
        <end position="96"/>
    </location>
</feature>
<dbReference type="Proteomes" id="UP000472277">
    <property type="component" value="Chromosome 8"/>
</dbReference>
<dbReference type="OMA" id="CRIPSTI"/>
<reference evidence="4" key="2">
    <citation type="submission" date="2025-09" db="UniProtKB">
        <authorList>
            <consortium name="Ensembl"/>
        </authorList>
    </citation>
    <scope>IDENTIFICATION</scope>
</reference>
<dbReference type="AlphaFoldDB" id="A0A674C8W6"/>
<dbReference type="Ensembl" id="ENSSTUT00000085076.1">
    <property type="protein sequence ID" value="ENSSTUP00000079924.1"/>
    <property type="gene ID" value="ENSSTUG00000035239.1"/>
</dbReference>
<dbReference type="GO" id="GO:0009897">
    <property type="term" value="C:external side of plasma membrane"/>
    <property type="evidence" value="ECO:0007669"/>
    <property type="project" value="TreeGrafter"/>
</dbReference>